<evidence type="ECO:0000313" key="2">
    <source>
        <dbReference type="Proteomes" id="UP000570851"/>
    </source>
</evidence>
<keyword evidence="2" id="KW-1185">Reference proteome</keyword>
<dbReference type="SUPFAM" id="SSF50346">
    <property type="entry name" value="PRC-barrel domain"/>
    <property type="match status" value="1"/>
</dbReference>
<dbReference type="Proteomes" id="UP000570851">
    <property type="component" value="Unassembled WGS sequence"/>
</dbReference>
<sequence length="260" mass="28882">MLNVVRRSQIIGWIAIDSSTANSLGELEEVWLDDSGRIAYFSGGETYLPVEGIAGVGMGAISVYYPPVEDTPENLRRLHEITVESTLGEPLGWVEDFLFDWQTGEIAAYIVAGEIAAAFGGRAVLYPEDVEEIAINKVIIREDVKHQLEAESEGLQGFLSEKSQQVQHLVHIIGVGVARRRHRLHHVISPSDKPEVVRVKIKEVSDEVAASTNHPHHALQEATEFLQEQWHSLQQSIARAGERAKSSLDAAWKQIHQTKS</sequence>
<dbReference type="EMBL" id="JACKZP010000181">
    <property type="protein sequence ID" value="MBC1305252.1"/>
    <property type="molecule type" value="Genomic_DNA"/>
</dbReference>
<evidence type="ECO:0000313" key="1">
    <source>
        <dbReference type="EMBL" id="MBC1305252.1"/>
    </source>
</evidence>
<protein>
    <submittedName>
        <fullName evidence="1">Photosystem reaction center subunit H</fullName>
    </submittedName>
</protein>
<accession>A0ABR6SFR2</accession>
<proteinExistence type="predicted"/>
<name>A0ABR6SFR2_ANAVA</name>
<dbReference type="RefSeq" id="WP_011320805.1">
    <property type="nucleotide sequence ID" value="NZ_JACKZP010000181.1"/>
</dbReference>
<gene>
    <name evidence="1" type="ORF">GNE12_25420</name>
</gene>
<dbReference type="InterPro" id="IPR011033">
    <property type="entry name" value="PRC_barrel-like_sf"/>
</dbReference>
<reference evidence="1 2" key="1">
    <citation type="submission" date="2019-11" db="EMBL/GenBank/DDBJ databases">
        <title>Comparison of genomes from free-living endosymbiotic cyanobacteria isolated from Azolla.</title>
        <authorList>
            <person name="Thiel T."/>
            <person name="Pratte B."/>
        </authorList>
    </citation>
    <scope>NUCLEOTIDE SEQUENCE [LARGE SCALE GENOMIC DNA]</scope>
    <source>
        <strain evidence="1 2">N2B</strain>
    </source>
</reference>
<comment type="caution">
    <text evidence="1">The sequence shown here is derived from an EMBL/GenBank/DDBJ whole genome shotgun (WGS) entry which is preliminary data.</text>
</comment>
<organism evidence="1 2">
    <name type="scientific">Trichormus variabilis N2B</name>
    <dbReference type="NCBI Taxonomy" id="2681315"/>
    <lineage>
        <taxon>Bacteria</taxon>
        <taxon>Bacillati</taxon>
        <taxon>Cyanobacteriota</taxon>
        <taxon>Cyanophyceae</taxon>
        <taxon>Nostocales</taxon>
        <taxon>Nostocaceae</taxon>
        <taxon>Trichormus</taxon>
    </lineage>
</organism>